<name>A0A8E2AVD6_9APHY</name>
<proteinExistence type="predicted"/>
<feature type="compositionally biased region" description="Low complexity" evidence="1">
    <location>
        <begin position="51"/>
        <end position="68"/>
    </location>
</feature>
<dbReference type="EMBL" id="KV722443">
    <property type="protein sequence ID" value="OCH88802.1"/>
    <property type="molecule type" value="Genomic_DNA"/>
</dbReference>
<reference evidence="2 3" key="1">
    <citation type="submission" date="2016-07" db="EMBL/GenBank/DDBJ databases">
        <title>Draft genome of the white-rot fungus Obba rivulosa 3A-2.</title>
        <authorList>
            <consortium name="DOE Joint Genome Institute"/>
            <person name="Miettinen O."/>
            <person name="Riley R."/>
            <person name="Acob R."/>
            <person name="Barry K."/>
            <person name="Cullen D."/>
            <person name="De Vries R."/>
            <person name="Hainaut M."/>
            <person name="Hatakka A."/>
            <person name="Henrissat B."/>
            <person name="Hilden K."/>
            <person name="Kuo R."/>
            <person name="Labutti K."/>
            <person name="Lipzen A."/>
            <person name="Makela M.R."/>
            <person name="Sandor L."/>
            <person name="Spatafora J.W."/>
            <person name="Grigoriev I.V."/>
            <person name="Hibbett D.S."/>
        </authorList>
    </citation>
    <scope>NUCLEOTIDE SEQUENCE [LARGE SCALE GENOMIC DNA]</scope>
    <source>
        <strain evidence="2 3">3A-2</strain>
    </source>
</reference>
<accession>A0A8E2AVD6</accession>
<evidence type="ECO:0000256" key="1">
    <source>
        <dbReference type="SAM" id="MobiDB-lite"/>
    </source>
</evidence>
<evidence type="ECO:0000313" key="3">
    <source>
        <dbReference type="Proteomes" id="UP000250043"/>
    </source>
</evidence>
<organism evidence="2 3">
    <name type="scientific">Obba rivulosa</name>
    <dbReference type="NCBI Taxonomy" id="1052685"/>
    <lineage>
        <taxon>Eukaryota</taxon>
        <taxon>Fungi</taxon>
        <taxon>Dikarya</taxon>
        <taxon>Basidiomycota</taxon>
        <taxon>Agaricomycotina</taxon>
        <taxon>Agaricomycetes</taxon>
        <taxon>Polyporales</taxon>
        <taxon>Gelatoporiaceae</taxon>
        <taxon>Obba</taxon>
    </lineage>
</organism>
<dbReference type="Proteomes" id="UP000250043">
    <property type="component" value="Unassembled WGS sequence"/>
</dbReference>
<gene>
    <name evidence="2" type="ORF">OBBRIDRAFT_836311</name>
</gene>
<evidence type="ECO:0000313" key="2">
    <source>
        <dbReference type="EMBL" id="OCH88802.1"/>
    </source>
</evidence>
<feature type="region of interest" description="Disordered" evidence="1">
    <location>
        <begin position="1"/>
        <end position="86"/>
    </location>
</feature>
<sequence>MSSQASPPEPPTSSPGTAPGALPSGPYAGRLVTRAQRVAATGADMKGGTGATHATSTSQSSHTGTATSEPASTPAGQAGGARANALRTSMASDATNQNSSLTQRELDQAFGIERTVSQEQALANVDARLVATRDTLGAREGYLGNAGLRDEVKWLQDNRMQRLVTSAAMRDVEEALAMYALNDNCTERLPDPADSAELTAIVRINPENCFMQADSYWTSEASSGPLEKAKLRFQGTMPTRPHILQ</sequence>
<protein>
    <submittedName>
        <fullName evidence="2">Uncharacterized protein</fullName>
    </submittedName>
</protein>
<dbReference type="AlphaFoldDB" id="A0A8E2AVD6"/>
<keyword evidence="3" id="KW-1185">Reference proteome</keyword>